<sequence length="469" mass="52510">MTVYDPSWLEAAKRDIAQWAEAMPHDAQGRVIDWNWVAKLNLAGGIGYAREEDFRPGAGSDLHHLLRWDYATRNCVESIIAQCSTTYMMDFDRRLSSYRLPRALAHANRRLNDEITLLIDRGVKEGRWTVTSEKPGRSPVTVLHPTPGYPYPVNDIQDDTAVAEEARKTYRAQKNSSRGGSGYSRGYSRNTFGGDSAGYPSKRGSGTSDDKPEKTYPQPDWRNAYLPGRDVDTVMGIDIETTGIDPARVYIIDIGFEFMNMVSSKPDGAQSAGSYSYEQDYYDAGDAYGQARLSLGVPRHNAAHGNELIKNLTGIDVRTRGPESGLTPFDEYPDAQSSLLRRLIQQPYVAHNATFEHSYFMLNVEGYAESYRNGDITIIDTMPMSKQWDPGSAPDEDHPYGNNTLDGYAKRHGALPLDRNERHLGLEDTHIMLVAMKNHLHELRAEQAGPWGPDGKNGVGGKHCKKRRY</sequence>
<dbReference type="SUPFAM" id="SSF53098">
    <property type="entry name" value="Ribonuclease H-like"/>
    <property type="match status" value="1"/>
</dbReference>
<dbReference type="InterPro" id="IPR036397">
    <property type="entry name" value="RNaseH_sf"/>
</dbReference>
<dbReference type="AlphaFoldDB" id="A0A2N5J4S8"/>
<dbReference type="EMBL" id="NMWT01000008">
    <property type="protein sequence ID" value="PLS29187.1"/>
    <property type="molecule type" value="Genomic_DNA"/>
</dbReference>
<dbReference type="RefSeq" id="WP_101621960.1">
    <property type="nucleotide sequence ID" value="NZ_NMWT01000008.1"/>
</dbReference>
<feature type="region of interest" description="Disordered" evidence="1">
    <location>
        <begin position="130"/>
        <end position="155"/>
    </location>
</feature>
<evidence type="ECO:0000313" key="3">
    <source>
        <dbReference type="Proteomes" id="UP000235034"/>
    </source>
</evidence>
<feature type="region of interest" description="Disordered" evidence="1">
    <location>
        <begin position="447"/>
        <end position="469"/>
    </location>
</feature>
<organism evidence="2 3">
    <name type="scientific">Bifidobacterium parmae</name>
    <dbReference type="NCBI Taxonomy" id="361854"/>
    <lineage>
        <taxon>Bacteria</taxon>
        <taxon>Bacillati</taxon>
        <taxon>Actinomycetota</taxon>
        <taxon>Actinomycetes</taxon>
        <taxon>Bifidobacteriales</taxon>
        <taxon>Bifidobacteriaceae</taxon>
        <taxon>Bifidobacterium</taxon>
    </lineage>
</organism>
<feature type="region of interest" description="Disordered" evidence="1">
    <location>
        <begin position="170"/>
        <end position="227"/>
    </location>
</feature>
<dbReference type="OrthoDB" id="3180615at2"/>
<comment type="caution">
    <text evidence="2">The sequence shown here is derived from an EMBL/GenBank/DDBJ whole genome shotgun (WGS) entry which is preliminary data.</text>
</comment>
<name>A0A2N5J4S8_9BIFI</name>
<gene>
    <name evidence="2" type="ORF">Uis4E_0765</name>
</gene>
<protein>
    <submittedName>
        <fullName evidence="2">DNA polymerase III subunit epsilon</fullName>
    </submittedName>
</protein>
<dbReference type="Proteomes" id="UP000235034">
    <property type="component" value="Unassembled WGS sequence"/>
</dbReference>
<keyword evidence="3" id="KW-1185">Reference proteome</keyword>
<proteinExistence type="predicted"/>
<dbReference type="GO" id="GO:0003676">
    <property type="term" value="F:nucleic acid binding"/>
    <property type="evidence" value="ECO:0007669"/>
    <property type="project" value="InterPro"/>
</dbReference>
<dbReference type="InterPro" id="IPR012337">
    <property type="entry name" value="RNaseH-like_sf"/>
</dbReference>
<reference evidence="2 3" key="1">
    <citation type="submission" date="2017-07" db="EMBL/GenBank/DDBJ databases">
        <title>Bifidobacterium novel species.</title>
        <authorList>
            <person name="Lugli G.A."/>
            <person name="Milani C."/>
            <person name="Duranti S."/>
            <person name="Mangifesta M."/>
        </authorList>
    </citation>
    <scope>NUCLEOTIDE SEQUENCE [LARGE SCALE GENOMIC DNA]</scope>
    <source>
        <strain evidence="2 3">77</strain>
    </source>
</reference>
<accession>A0A2N5J4S8</accession>
<evidence type="ECO:0000256" key="1">
    <source>
        <dbReference type="SAM" id="MobiDB-lite"/>
    </source>
</evidence>
<evidence type="ECO:0000313" key="2">
    <source>
        <dbReference type="EMBL" id="PLS29187.1"/>
    </source>
</evidence>
<dbReference type="Gene3D" id="3.30.420.10">
    <property type="entry name" value="Ribonuclease H-like superfamily/Ribonuclease H"/>
    <property type="match status" value="1"/>
</dbReference>